<dbReference type="OrthoDB" id="2898509at2759"/>
<dbReference type="SUPFAM" id="SSF51735">
    <property type="entry name" value="NAD(P)-binding Rossmann-fold domains"/>
    <property type="match status" value="1"/>
</dbReference>
<dbReference type="InterPro" id="IPR052228">
    <property type="entry name" value="Sec_Metab_Biosynth_Oxidored"/>
</dbReference>
<dbReference type="Gene3D" id="3.40.50.720">
    <property type="entry name" value="NAD(P)-binding Rossmann-like Domain"/>
    <property type="match status" value="1"/>
</dbReference>
<dbReference type="AlphaFoldDB" id="A0A3D8R764"/>
<dbReference type="PANTHER" id="PTHR47534:SF3">
    <property type="entry name" value="ALCOHOL DEHYDROGENASE-LIKE C-TERMINAL DOMAIN-CONTAINING PROTEIN"/>
    <property type="match status" value="1"/>
</dbReference>
<dbReference type="Proteomes" id="UP000256328">
    <property type="component" value="Unassembled WGS sequence"/>
</dbReference>
<gene>
    <name evidence="2" type="ORF">BP5796_08289</name>
</gene>
<evidence type="ECO:0000313" key="2">
    <source>
        <dbReference type="EMBL" id="RDW69892.1"/>
    </source>
</evidence>
<keyword evidence="3" id="KW-1185">Reference proteome</keyword>
<dbReference type="GO" id="GO:0016491">
    <property type="term" value="F:oxidoreductase activity"/>
    <property type="evidence" value="ECO:0007669"/>
    <property type="project" value="UniProtKB-KW"/>
</dbReference>
<reference evidence="2 3" key="1">
    <citation type="journal article" date="2018" name="IMA Fungus">
        <title>IMA Genome-F 9: Draft genome sequence of Annulohypoxylon stygium, Aspergillus mulundensis, Berkeleyomyces basicola (syn. Thielaviopsis basicola), Ceratocystis smalleyi, two Cercospora beticola strains, Coleophoma cylindrospora, Fusarium fracticaudum, Phialophora cf. hyalina, and Morchella septimelata.</title>
        <authorList>
            <person name="Wingfield B.D."/>
            <person name="Bills G.F."/>
            <person name="Dong Y."/>
            <person name="Huang W."/>
            <person name="Nel W.J."/>
            <person name="Swalarsk-Parry B.S."/>
            <person name="Vaghefi N."/>
            <person name="Wilken P.M."/>
            <person name="An Z."/>
            <person name="de Beer Z.W."/>
            <person name="De Vos L."/>
            <person name="Chen L."/>
            <person name="Duong T.A."/>
            <person name="Gao Y."/>
            <person name="Hammerbacher A."/>
            <person name="Kikkert J.R."/>
            <person name="Li Y."/>
            <person name="Li H."/>
            <person name="Li K."/>
            <person name="Li Q."/>
            <person name="Liu X."/>
            <person name="Ma X."/>
            <person name="Naidoo K."/>
            <person name="Pethybridge S.J."/>
            <person name="Sun J."/>
            <person name="Steenkamp E.T."/>
            <person name="van der Nest M.A."/>
            <person name="van Wyk S."/>
            <person name="Wingfield M.J."/>
            <person name="Xiong C."/>
            <person name="Yue Q."/>
            <person name="Zhang X."/>
        </authorList>
    </citation>
    <scope>NUCLEOTIDE SEQUENCE [LARGE SCALE GENOMIC DNA]</scope>
    <source>
        <strain evidence="2 3">BP5796</strain>
    </source>
</reference>
<evidence type="ECO:0000313" key="3">
    <source>
        <dbReference type="Proteomes" id="UP000256328"/>
    </source>
</evidence>
<proteinExistence type="predicted"/>
<name>A0A3D8R764_9HELO</name>
<sequence length="356" mass="38824">MPHMNVIRSAVAELSKGPPLVVVLVGGTTGIGSYVANSFAKSFASNGSKLRVYIVGRNATRAKAVMTYGETTSPGSDWRFIAATDLALISEVDRSCAEIIRQETEAPLHNKPSIDLLYISHSYPILKERSTTSEGLDAFISTLYYSRIRFIMQLLPLLTASSLPGHVISIYAGGHEDGTSKGEFPIGCPPPATYGVSGVRKHTCFMKNFMFEELAERNVGKLSLTHIYPGLVDGPGFYNPEMPRWFRILWQLLKPLTSLYMTSASDCGDVMVYLATSRYPAKGTLEVNQDSVDGAKVAKSTLGELGGGSYAVGQRGDTAAKGKSYENVREEGTSKKIWDHTMETFTRIEKENAKAP</sequence>
<comment type="caution">
    <text evidence="2">The sequence shown here is derived from an EMBL/GenBank/DDBJ whole genome shotgun (WGS) entry which is preliminary data.</text>
</comment>
<protein>
    <submittedName>
        <fullName evidence="2">Short chain dehydrogenase-4</fullName>
    </submittedName>
</protein>
<dbReference type="InterPro" id="IPR036291">
    <property type="entry name" value="NAD(P)-bd_dom_sf"/>
</dbReference>
<dbReference type="PANTHER" id="PTHR47534">
    <property type="entry name" value="YALI0E05731P"/>
    <property type="match status" value="1"/>
</dbReference>
<evidence type="ECO:0000256" key="1">
    <source>
        <dbReference type="ARBA" id="ARBA00023002"/>
    </source>
</evidence>
<accession>A0A3D8R764</accession>
<organism evidence="2 3">
    <name type="scientific">Coleophoma crateriformis</name>
    <dbReference type="NCBI Taxonomy" id="565419"/>
    <lineage>
        <taxon>Eukaryota</taxon>
        <taxon>Fungi</taxon>
        <taxon>Dikarya</taxon>
        <taxon>Ascomycota</taxon>
        <taxon>Pezizomycotina</taxon>
        <taxon>Leotiomycetes</taxon>
        <taxon>Helotiales</taxon>
        <taxon>Dermateaceae</taxon>
        <taxon>Coleophoma</taxon>
    </lineage>
</organism>
<dbReference type="EMBL" id="PDLN01000012">
    <property type="protein sequence ID" value="RDW69892.1"/>
    <property type="molecule type" value="Genomic_DNA"/>
</dbReference>
<keyword evidence="1" id="KW-0560">Oxidoreductase</keyword>